<gene>
    <name evidence="1" type="ORF">B9T62_11920</name>
</gene>
<name>A0A2Z2KEB8_9BACL</name>
<sequence>MLRFAGLGVAMDNAPDEVKLAADIVTLSNDEDGLKVVLEKYCY</sequence>
<dbReference type="Pfam" id="PF08282">
    <property type="entry name" value="Hydrolase_3"/>
    <property type="match status" value="1"/>
</dbReference>
<dbReference type="Gene3D" id="3.40.50.1000">
    <property type="entry name" value="HAD superfamily/HAD-like"/>
    <property type="match status" value="1"/>
</dbReference>
<reference evidence="1 2" key="1">
    <citation type="submission" date="2017-06" db="EMBL/GenBank/DDBJ databases">
        <title>Complete genome sequence of Paenibacillus donghaensis KCTC 13049T isolated from East Sea sediment, South Korea.</title>
        <authorList>
            <person name="Jung B.K."/>
            <person name="Hong S.-J."/>
            <person name="Shin J.-H."/>
        </authorList>
    </citation>
    <scope>NUCLEOTIDE SEQUENCE [LARGE SCALE GENOMIC DNA]</scope>
    <source>
        <strain evidence="1 2">KCTC 13049</strain>
    </source>
</reference>
<dbReference type="Proteomes" id="UP000249890">
    <property type="component" value="Chromosome"/>
</dbReference>
<dbReference type="SUPFAM" id="SSF56784">
    <property type="entry name" value="HAD-like"/>
    <property type="match status" value="1"/>
</dbReference>
<protein>
    <submittedName>
        <fullName evidence="1">Uncharacterized protein</fullName>
    </submittedName>
</protein>
<evidence type="ECO:0000313" key="2">
    <source>
        <dbReference type="Proteomes" id="UP000249890"/>
    </source>
</evidence>
<dbReference type="GO" id="GO:0000287">
    <property type="term" value="F:magnesium ion binding"/>
    <property type="evidence" value="ECO:0007669"/>
    <property type="project" value="TreeGrafter"/>
</dbReference>
<evidence type="ECO:0000313" key="1">
    <source>
        <dbReference type="EMBL" id="ASA21423.1"/>
    </source>
</evidence>
<dbReference type="PANTHER" id="PTHR10000:SF8">
    <property type="entry name" value="HAD SUPERFAMILY HYDROLASE-LIKE, TYPE 3"/>
    <property type="match status" value="1"/>
</dbReference>
<dbReference type="GO" id="GO:0005829">
    <property type="term" value="C:cytosol"/>
    <property type="evidence" value="ECO:0007669"/>
    <property type="project" value="TreeGrafter"/>
</dbReference>
<dbReference type="PANTHER" id="PTHR10000">
    <property type="entry name" value="PHOSPHOSERINE PHOSPHATASE"/>
    <property type="match status" value="1"/>
</dbReference>
<dbReference type="InterPro" id="IPR023214">
    <property type="entry name" value="HAD_sf"/>
</dbReference>
<dbReference type="InterPro" id="IPR036412">
    <property type="entry name" value="HAD-like_sf"/>
</dbReference>
<keyword evidence="2" id="KW-1185">Reference proteome</keyword>
<accession>A0A2Z2KEB8</accession>
<dbReference type="GO" id="GO:0016791">
    <property type="term" value="F:phosphatase activity"/>
    <property type="evidence" value="ECO:0007669"/>
    <property type="project" value="TreeGrafter"/>
</dbReference>
<dbReference type="KEGG" id="pdh:B9T62_11920"/>
<proteinExistence type="predicted"/>
<organism evidence="1 2">
    <name type="scientific">Paenibacillus donghaensis</name>
    <dbReference type="NCBI Taxonomy" id="414771"/>
    <lineage>
        <taxon>Bacteria</taxon>
        <taxon>Bacillati</taxon>
        <taxon>Bacillota</taxon>
        <taxon>Bacilli</taxon>
        <taxon>Bacillales</taxon>
        <taxon>Paenibacillaceae</taxon>
        <taxon>Paenibacillus</taxon>
    </lineage>
</organism>
<dbReference type="EMBL" id="CP021780">
    <property type="protein sequence ID" value="ASA21423.1"/>
    <property type="molecule type" value="Genomic_DNA"/>
</dbReference>
<dbReference type="AlphaFoldDB" id="A0A2Z2KEB8"/>